<evidence type="ECO:0000256" key="13">
    <source>
        <dbReference type="ARBA" id="ARBA00042313"/>
    </source>
</evidence>
<evidence type="ECO:0000256" key="6">
    <source>
        <dbReference type="ARBA" id="ARBA00022777"/>
    </source>
</evidence>
<dbReference type="Pfam" id="PF00989">
    <property type="entry name" value="PAS"/>
    <property type="match status" value="1"/>
</dbReference>
<reference evidence="18 19" key="1">
    <citation type="submission" date="2021-03" db="EMBL/GenBank/DDBJ databases">
        <title>Pseudidiomarina terrestris, a new bacterium isolated from saline soil.</title>
        <authorList>
            <person name="Galisteo C."/>
            <person name="De La Haba R."/>
            <person name="Sanchez-Porro C."/>
            <person name="Ventosa A."/>
        </authorList>
    </citation>
    <scope>NUCLEOTIDE SEQUENCE [LARGE SCALE GENOMIC DNA]</scope>
    <source>
        <strain evidence="16 19">1APP75-32.1</strain>
        <strain evidence="18">1APR75-15</strain>
        <strain evidence="17">1ASR75-15</strain>
    </source>
</reference>
<dbReference type="InterPro" id="IPR004358">
    <property type="entry name" value="Sig_transdc_His_kin-like_C"/>
</dbReference>
<dbReference type="InterPro" id="IPR035965">
    <property type="entry name" value="PAS-like_dom_sf"/>
</dbReference>
<dbReference type="SUPFAM" id="SSF55785">
    <property type="entry name" value="PYP-like sensor domain (PAS domain)"/>
    <property type="match status" value="1"/>
</dbReference>
<evidence type="ECO:0000256" key="12">
    <source>
        <dbReference type="ARBA" id="ARBA00039567"/>
    </source>
</evidence>
<dbReference type="NCBIfam" id="NF008293">
    <property type="entry name" value="PRK11073.1"/>
    <property type="match status" value="1"/>
</dbReference>
<evidence type="ECO:0000256" key="1">
    <source>
        <dbReference type="ARBA" id="ARBA00000085"/>
    </source>
</evidence>
<dbReference type="InterPro" id="IPR036890">
    <property type="entry name" value="HATPase_C_sf"/>
</dbReference>
<keyword evidence="4" id="KW-0808">Transferase</keyword>
<evidence type="ECO:0000256" key="2">
    <source>
        <dbReference type="ARBA" id="ARBA00012438"/>
    </source>
</evidence>
<dbReference type="SUPFAM" id="SSF47384">
    <property type="entry name" value="Homodimeric domain of signal transducing histidine kinase"/>
    <property type="match status" value="1"/>
</dbReference>
<dbReference type="Gene3D" id="3.30.450.20">
    <property type="entry name" value="PAS domain"/>
    <property type="match status" value="1"/>
</dbReference>
<dbReference type="InterPro" id="IPR013767">
    <property type="entry name" value="PAS_fold"/>
</dbReference>
<sequence>MARVAKTDCTNVVQPDWDQLLTGIVQLDEQLHIRYMNAAAETMLDGSRKRLLGTPLFSLFSYSSLEPEVLRQALRDQQSVSDSDVTWIFHDGQRVTVEFVAQPLTRKSDTGQVLVELRQVDQIRRINQENSQQQQLQAAHSIVRGLAHEIKNPLGGLRGAAQLLAGELEDKQLHDYTDLIISQADRLRNLVDRMLGSHELPERTATNVHEVIERVIAVAQLSAPSNISFRRDYDPSLPELTMAADGIEQALLNVVMNASEAIADDAAQTGGEVIVRTRVLHQQTLYGQRYRRCAVIEVQDNGPGVPAQLKDTLFYPMVSGRAGGTGLGLAITQNVVHQHAGKIEVLSEPHCTRFLLYLPYIETRYSNGATHVTK</sequence>
<dbReference type="InterPro" id="IPR036097">
    <property type="entry name" value="HisK_dim/P_sf"/>
</dbReference>
<keyword evidence="18" id="KW-1185">Reference proteome</keyword>
<dbReference type="InterPro" id="IPR005467">
    <property type="entry name" value="His_kinase_dom"/>
</dbReference>
<comment type="catalytic activity">
    <reaction evidence="1">
        <text>ATP + protein L-histidine = ADP + protein N-phospho-L-histidine.</text>
        <dbReference type="EC" id="2.7.13.3"/>
    </reaction>
</comment>
<evidence type="ECO:0000313" key="17">
    <source>
        <dbReference type="EMBL" id="MDN7129691.1"/>
    </source>
</evidence>
<evidence type="ECO:0000256" key="11">
    <source>
        <dbReference type="ARBA" id="ARBA00037696"/>
    </source>
</evidence>
<keyword evidence="8" id="KW-0067">ATP-binding</keyword>
<dbReference type="Proteomes" id="UP001169491">
    <property type="component" value="Unassembled WGS sequence"/>
</dbReference>
<evidence type="ECO:0000256" key="7">
    <source>
        <dbReference type="ARBA" id="ARBA00022801"/>
    </source>
</evidence>
<dbReference type="Gene3D" id="1.10.287.130">
    <property type="match status" value="1"/>
</dbReference>
<keyword evidence="10" id="KW-0535">Nitrogen fixation</keyword>
<evidence type="ECO:0000256" key="4">
    <source>
        <dbReference type="ARBA" id="ARBA00022679"/>
    </source>
</evidence>
<dbReference type="SMART" id="SM00387">
    <property type="entry name" value="HATPase_c"/>
    <property type="match status" value="1"/>
</dbReference>
<dbReference type="SUPFAM" id="SSF55874">
    <property type="entry name" value="ATPase domain of HSP90 chaperone/DNA topoisomerase II/histidine kinase"/>
    <property type="match status" value="1"/>
</dbReference>
<evidence type="ECO:0000256" key="8">
    <source>
        <dbReference type="ARBA" id="ARBA00022840"/>
    </source>
</evidence>
<comment type="function">
    <text evidence="11">Member of the two-component regulatory system NtrB/NtrC, which controls expression of the nitrogen-regulated (ntr) genes in response to nitrogen limitation. Under conditions of nitrogen limitation, NtrB autophosphorylates and transfers the phosphoryl group to NtrC. In the presence of nitrogen, acts as a phosphatase that dephosphorylates and inactivates NtrC.</text>
</comment>
<keyword evidence="9" id="KW-0902">Two-component regulatory system</keyword>
<dbReference type="InterPro" id="IPR000014">
    <property type="entry name" value="PAS"/>
</dbReference>
<keyword evidence="3" id="KW-0597">Phosphoprotein</keyword>
<proteinExistence type="predicted"/>
<name>A0AAW7QX83_9GAMM</name>
<dbReference type="EC" id="2.7.13.3" evidence="2"/>
<evidence type="ECO:0000259" key="15">
    <source>
        <dbReference type="PROSITE" id="PS50109"/>
    </source>
</evidence>
<dbReference type="PANTHER" id="PTHR43065:SF16">
    <property type="entry name" value="SENSORY HISTIDINE KINASE_PHOSPHATASE NTRB"/>
    <property type="match status" value="1"/>
</dbReference>
<comment type="caution">
    <text evidence="16">The sequence shown here is derived from an EMBL/GenBank/DDBJ whole genome shotgun (WGS) entry which is preliminary data.</text>
</comment>
<dbReference type="SMART" id="SM00388">
    <property type="entry name" value="HisKA"/>
    <property type="match status" value="1"/>
</dbReference>
<evidence type="ECO:0000256" key="10">
    <source>
        <dbReference type="ARBA" id="ARBA00023231"/>
    </source>
</evidence>
<dbReference type="Gene3D" id="3.30.565.10">
    <property type="entry name" value="Histidine kinase-like ATPase, C-terminal domain"/>
    <property type="match status" value="1"/>
</dbReference>
<dbReference type="EMBL" id="JAGGJB010000004">
    <property type="protein sequence ID" value="MDN7124835.1"/>
    <property type="molecule type" value="Genomic_DNA"/>
</dbReference>
<keyword evidence="7" id="KW-0378">Hydrolase</keyword>
<dbReference type="CDD" id="cd00082">
    <property type="entry name" value="HisKA"/>
    <property type="match status" value="1"/>
</dbReference>
<keyword evidence="5" id="KW-0547">Nucleotide-binding</keyword>
<evidence type="ECO:0000313" key="19">
    <source>
        <dbReference type="Proteomes" id="UP001169492"/>
    </source>
</evidence>
<gene>
    <name evidence="16" type="primary">glnL</name>
    <name evidence="16" type="ORF">J6I90_08070</name>
    <name evidence="17" type="ORF">J6I92_07385</name>
</gene>
<keyword evidence="6" id="KW-0418">Kinase</keyword>
<evidence type="ECO:0000256" key="9">
    <source>
        <dbReference type="ARBA" id="ARBA00023012"/>
    </source>
</evidence>
<dbReference type="Proteomes" id="UP001169492">
    <property type="component" value="Unassembled WGS sequence"/>
</dbReference>
<dbReference type="PANTHER" id="PTHR43065">
    <property type="entry name" value="SENSOR HISTIDINE KINASE"/>
    <property type="match status" value="1"/>
</dbReference>
<dbReference type="PRINTS" id="PR00344">
    <property type="entry name" value="BCTRLSENSOR"/>
</dbReference>
<dbReference type="Pfam" id="PF00512">
    <property type="entry name" value="HisKA"/>
    <property type="match status" value="1"/>
</dbReference>
<organism evidence="16 19">
    <name type="scientific">Pseudidiomarina terrestris</name>
    <dbReference type="NCBI Taxonomy" id="2820060"/>
    <lineage>
        <taxon>Bacteria</taxon>
        <taxon>Pseudomonadati</taxon>
        <taxon>Pseudomonadota</taxon>
        <taxon>Gammaproteobacteria</taxon>
        <taxon>Alteromonadales</taxon>
        <taxon>Idiomarinaceae</taxon>
        <taxon>Pseudidiomarina</taxon>
    </lineage>
</organism>
<dbReference type="InterPro" id="IPR003594">
    <property type="entry name" value="HATPase_dom"/>
</dbReference>
<dbReference type="GO" id="GO:0006355">
    <property type="term" value="P:regulation of DNA-templated transcription"/>
    <property type="evidence" value="ECO:0007669"/>
    <property type="project" value="InterPro"/>
</dbReference>
<feature type="domain" description="Histidine kinase" evidence="15">
    <location>
        <begin position="145"/>
        <end position="362"/>
    </location>
</feature>
<dbReference type="AlphaFoldDB" id="A0AAW7QX83"/>
<dbReference type="PROSITE" id="PS50109">
    <property type="entry name" value="HIS_KIN"/>
    <property type="match status" value="1"/>
</dbReference>
<evidence type="ECO:0000256" key="3">
    <source>
        <dbReference type="ARBA" id="ARBA00022553"/>
    </source>
</evidence>
<protein>
    <recommendedName>
        <fullName evidence="12">Sensory histidine kinase/phosphatase NtrB</fullName>
        <ecNumber evidence="2">2.7.13.3</ecNumber>
    </recommendedName>
    <alternativeName>
        <fullName evidence="13">Nitrogen regulation protein NR(II)</fullName>
    </alternativeName>
    <alternativeName>
        <fullName evidence="14">Nitrogen regulator II</fullName>
    </alternativeName>
</protein>
<dbReference type="GO" id="GO:0016787">
    <property type="term" value="F:hydrolase activity"/>
    <property type="evidence" value="ECO:0007669"/>
    <property type="project" value="UniProtKB-KW"/>
</dbReference>
<dbReference type="InterPro" id="IPR003661">
    <property type="entry name" value="HisK_dim/P_dom"/>
</dbReference>
<evidence type="ECO:0000256" key="5">
    <source>
        <dbReference type="ARBA" id="ARBA00022741"/>
    </source>
</evidence>
<evidence type="ECO:0000313" key="18">
    <source>
        <dbReference type="Proteomes" id="UP001169491"/>
    </source>
</evidence>
<dbReference type="EMBL" id="JAGGJC010000002">
    <property type="protein sequence ID" value="MDN7129691.1"/>
    <property type="molecule type" value="Genomic_DNA"/>
</dbReference>
<evidence type="ECO:0000313" key="16">
    <source>
        <dbReference type="EMBL" id="MDN7124835.1"/>
    </source>
</evidence>
<dbReference type="GO" id="GO:0005524">
    <property type="term" value="F:ATP binding"/>
    <property type="evidence" value="ECO:0007669"/>
    <property type="project" value="UniProtKB-KW"/>
</dbReference>
<dbReference type="Pfam" id="PF02518">
    <property type="entry name" value="HATPase_c"/>
    <property type="match status" value="1"/>
</dbReference>
<evidence type="ECO:0000256" key="14">
    <source>
        <dbReference type="ARBA" id="ARBA00043094"/>
    </source>
</evidence>
<accession>A0AAW7QX83</accession>
<dbReference type="CDD" id="cd00130">
    <property type="entry name" value="PAS"/>
    <property type="match status" value="1"/>
</dbReference>
<dbReference type="GO" id="GO:0000155">
    <property type="term" value="F:phosphorelay sensor kinase activity"/>
    <property type="evidence" value="ECO:0007669"/>
    <property type="project" value="InterPro"/>
</dbReference>